<dbReference type="GO" id="GO:0007200">
    <property type="term" value="P:phospholipase C-activating G protein-coupled receptor signaling pathway"/>
    <property type="evidence" value="ECO:0007669"/>
    <property type="project" value="InterPro"/>
</dbReference>
<dbReference type="Pfam" id="PF00130">
    <property type="entry name" value="C1_1"/>
    <property type="match status" value="1"/>
</dbReference>
<evidence type="ECO:0000256" key="7">
    <source>
        <dbReference type="ARBA" id="ARBA00022833"/>
    </source>
</evidence>
<dbReference type="InterPro" id="IPR016064">
    <property type="entry name" value="NAD/diacylglycerol_kinase_sf"/>
</dbReference>
<evidence type="ECO:0000259" key="12">
    <source>
        <dbReference type="PROSITE" id="PS50081"/>
    </source>
</evidence>
<feature type="transmembrane region" description="Helical" evidence="11">
    <location>
        <begin position="20"/>
        <end position="41"/>
    </location>
</feature>
<dbReference type="InterPro" id="IPR002219">
    <property type="entry name" value="PKC_DAG/PE"/>
</dbReference>
<evidence type="ECO:0000256" key="4">
    <source>
        <dbReference type="ARBA" id="ARBA00022737"/>
    </source>
</evidence>
<comment type="similarity">
    <text evidence="1 9">Belongs to the eukaryotic diacylglycerol kinase family.</text>
</comment>
<feature type="domain" description="DAGKc" evidence="13">
    <location>
        <begin position="251"/>
        <end position="388"/>
    </location>
</feature>
<dbReference type="SMART" id="SM00045">
    <property type="entry name" value="DAGKa"/>
    <property type="match status" value="1"/>
</dbReference>
<dbReference type="EC" id="2.7.1.107" evidence="9"/>
<name>A0A507C644_9FUNG</name>
<dbReference type="SUPFAM" id="SSF111331">
    <property type="entry name" value="NAD kinase/diacylglycerol kinase-like"/>
    <property type="match status" value="1"/>
</dbReference>
<dbReference type="GeneID" id="42003764"/>
<evidence type="ECO:0000256" key="1">
    <source>
        <dbReference type="ARBA" id="ARBA00009280"/>
    </source>
</evidence>
<dbReference type="GO" id="GO:0005524">
    <property type="term" value="F:ATP binding"/>
    <property type="evidence" value="ECO:0007669"/>
    <property type="project" value="UniProtKB-KW"/>
</dbReference>
<protein>
    <recommendedName>
        <fullName evidence="9">Diacylglycerol kinase</fullName>
        <shortName evidence="9">DAG kinase</shortName>
        <ecNumber evidence="9">2.7.1.107</ecNumber>
    </recommendedName>
</protein>
<evidence type="ECO:0000256" key="5">
    <source>
        <dbReference type="ARBA" id="ARBA00022741"/>
    </source>
</evidence>
<dbReference type="SMART" id="SM00046">
    <property type="entry name" value="DAGKc"/>
    <property type="match status" value="1"/>
</dbReference>
<accession>A0A507C644</accession>
<dbReference type="AlphaFoldDB" id="A0A507C644"/>
<feature type="domain" description="Phorbol-ester/DAG-type" evidence="12">
    <location>
        <begin position="142"/>
        <end position="197"/>
    </location>
</feature>
<dbReference type="Proteomes" id="UP000319731">
    <property type="component" value="Unassembled WGS sequence"/>
</dbReference>
<keyword evidence="4" id="KW-0677">Repeat</keyword>
<keyword evidence="2 9" id="KW-0808">Transferase</keyword>
<keyword evidence="11" id="KW-1133">Transmembrane helix</keyword>
<keyword evidence="11" id="KW-0472">Membrane</keyword>
<proteinExistence type="inferred from homology"/>
<dbReference type="InterPro" id="IPR001206">
    <property type="entry name" value="Diacylglycerol_kinase_cat_dom"/>
</dbReference>
<dbReference type="PANTHER" id="PTHR11255">
    <property type="entry name" value="DIACYLGLYCEROL KINASE"/>
    <property type="match status" value="1"/>
</dbReference>
<dbReference type="Gene3D" id="2.60.200.40">
    <property type="match status" value="1"/>
</dbReference>
<dbReference type="Pfam" id="PF00609">
    <property type="entry name" value="DAGK_acc"/>
    <property type="match status" value="1"/>
</dbReference>
<dbReference type="Pfam" id="PF00781">
    <property type="entry name" value="DAGK_cat"/>
    <property type="match status" value="1"/>
</dbReference>
<keyword evidence="3" id="KW-0479">Metal-binding</keyword>
<evidence type="ECO:0000256" key="3">
    <source>
        <dbReference type="ARBA" id="ARBA00022723"/>
    </source>
</evidence>
<keyword evidence="5 9" id="KW-0547">Nucleotide-binding</keyword>
<organism evidence="14 15">
    <name type="scientific">Synchytrium microbalum</name>
    <dbReference type="NCBI Taxonomy" id="1806994"/>
    <lineage>
        <taxon>Eukaryota</taxon>
        <taxon>Fungi</taxon>
        <taxon>Fungi incertae sedis</taxon>
        <taxon>Chytridiomycota</taxon>
        <taxon>Chytridiomycota incertae sedis</taxon>
        <taxon>Chytridiomycetes</taxon>
        <taxon>Synchytriales</taxon>
        <taxon>Synchytriaceae</taxon>
        <taxon>Synchytrium</taxon>
    </lineage>
</organism>
<dbReference type="GO" id="GO:0046872">
    <property type="term" value="F:metal ion binding"/>
    <property type="evidence" value="ECO:0007669"/>
    <property type="project" value="UniProtKB-KW"/>
</dbReference>
<evidence type="ECO:0000256" key="9">
    <source>
        <dbReference type="RuleBase" id="RU361128"/>
    </source>
</evidence>
<dbReference type="SUPFAM" id="SSF57889">
    <property type="entry name" value="Cysteine-rich domain"/>
    <property type="match status" value="2"/>
</dbReference>
<dbReference type="InterPro" id="IPR017438">
    <property type="entry name" value="ATP-NAD_kinase_N"/>
</dbReference>
<keyword evidence="7" id="KW-0862">Zinc</keyword>
<dbReference type="CDD" id="cd20805">
    <property type="entry name" value="C1_DGK_rpt2"/>
    <property type="match status" value="1"/>
</dbReference>
<keyword evidence="15" id="KW-1185">Reference proteome</keyword>
<feature type="region of interest" description="Disordered" evidence="10">
    <location>
        <begin position="644"/>
        <end position="672"/>
    </location>
</feature>
<gene>
    <name evidence="14" type="ORF">SmJEL517_g02539</name>
</gene>
<evidence type="ECO:0000256" key="6">
    <source>
        <dbReference type="ARBA" id="ARBA00022777"/>
    </source>
</evidence>
<dbReference type="STRING" id="1806994.A0A507C644"/>
<dbReference type="InterPro" id="IPR000756">
    <property type="entry name" value="Diacylglycerol_kin_accessory"/>
</dbReference>
<evidence type="ECO:0000256" key="11">
    <source>
        <dbReference type="SAM" id="Phobius"/>
    </source>
</evidence>
<keyword evidence="8 9" id="KW-0067">ATP-binding</keyword>
<feature type="domain" description="Phorbol-ester/DAG-type" evidence="12">
    <location>
        <begin position="68"/>
        <end position="119"/>
    </location>
</feature>
<keyword evidence="11" id="KW-0812">Transmembrane</keyword>
<dbReference type="InterPro" id="IPR046349">
    <property type="entry name" value="C1-like_sf"/>
</dbReference>
<dbReference type="PROSITE" id="PS50146">
    <property type="entry name" value="DAGK"/>
    <property type="match status" value="1"/>
</dbReference>
<evidence type="ECO:0000313" key="14">
    <source>
        <dbReference type="EMBL" id="TPX34818.1"/>
    </source>
</evidence>
<dbReference type="Gene3D" id="3.30.60.20">
    <property type="match status" value="1"/>
</dbReference>
<dbReference type="PROSITE" id="PS51257">
    <property type="entry name" value="PROKAR_LIPOPROTEIN"/>
    <property type="match status" value="1"/>
</dbReference>
<evidence type="ECO:0000259" key="13">
    <source>
        <dbReference type="PROSITE" id="PS50146"/>
    </source>
</evidence>
<sequence>MIRSSDFYLYKYQDSLRSIFGVYGTLFVVSCISVAITYQIFRFLYPRTLTYLGVQTSTSSSKTPPSFSHIWTTGGSDDRGVPKFCNACGTAIVLHGIRCLICGRCAHKNHHHLVNNQPCKKHYIPASTPTPSASSEAITSLPHQWVEGNLHLIPDARCAVCHVTVGIEPGLHSEYRCSWCSIIVHHHCLPDLPPQPCSLGPIPSIVVPPWCVSPNTTPAPPPSSSSPSAKRQTSPSKQLQPRLRVDLSQTADVRPLLCIVNPKSGAQDAPILLRSLYQILNPIQIVDTSRQSPEDVLMIFSSCLSKCRVLVCGGDGTIGWVLNVLDKLCLNPDERPPVGTLPMGTGNDLARSLGWGGGWAGEELLPIIAAINLAQVIELDRWSITIASAPKPSSNPSSSPAILNTSISASTSLVSRTMAFAQRPAFATKTLVCTNYFSAGADARIVLDFHRARESQPQLFRNRLINKAWYAVLGGRQVVLNILHLMGMSSQPSEPASSPTVMSPQHTKLVGSTLQLGSSPPITLDHLGGAIILNISSYGGGCQIYKPLEAFGAPSQLSDDGQFEALGVGGPFHMGASIAGLSSPEMLGQASVARLYFPMTAEMAMQLDGEPFLQKSPCTVDIAFHSRVKMLKRRGIVVDVGVRDESEGEEDATASSSPKSVNEGSWTDGTLTDADGDGLVGSSLAAASRVKARRAWSFFW</sequence>
<dbReference type="Gene3D" id="3.40.50.10330">
    <property type="entry name" value="Probable inorganic polyphosphate/atp-NAD kinase, domain 1"/>
    <property type="match status" value="1"/>
</dbReference>
<dbReference type="GO" id="GO:0004143">
    <property type="term" value="F:ATP-dependent diacylglycerol kinase activity"/>
    <property type="evidence" value="ECO:0007669"/>
    <property type="project" value="UniProtKB-EC"/>
</dbReference>
<dbReference type="PROSITE" id="PS50081">
    <property type="entry name" value="ZF_DAG_PE_2"/>
    <property type="match status" value="2"/>
</dbReference>
<evidence type="ECO:0000256" key="8">
    <source>
        <dbReference type="ARBA" id="ARBA00022840"/>
    </source>
</evidence>
<dbReference type="PANTHER" id="PTHR11255:SF118">
    <property type="entry name" value="DIACYLGLYCEROL KINASE EPSILON"/>
    <property type="match status" value="1"/>
</dbReference>
<dbReference type="InterPro" id="IPR037607">
    <property type="entry name" value="DGK"/>
</dbReference>
<dbReference type="OrthoDB" id="242257at2759"/>
<evidence type="ECO:0000313" key="15">
    <source>
        <dbReference type="Proteomes" id="UP000319731"/>
    </source>
</evidence>
<dbReference type="RefSeq" id="XP_031025456.1">
    <property type="nucleotide sequence ID" value="XM_031168467.1"/>
</dbReference>
<keyword evidence="6 9" id="KW-0418">Kinase</keyword>
<evidence type="ECO:0000256" key="2">
    <source>
        <dbReference type="ARBA" id="ARBA00022679"/>
    </source>
</evidence>
<evidence type="ECO:0000256" key="10">
    <source>
        <dbReference type="SAM" id="MobiDB-lite"/>
    </source>
</evidence>
<dbReference type="EMBL" id="QEAO01000011">
    <property type="protein sequence ID" value="TPX34818.1"/>
    <property type="molecule type" value="Genomic_DNA"/>
</dbReference>
<comment type="caution">
    <text evidence="14">The sequence shown here is derived from an EMBL/GenBank/DDBJ whole genome shotgun (WGS) entry which is preliminary data.</text>
</comment>
<dbReference type="GO" id="GO:0016020">
    <property type="term" value="C:membrane"/>
    <property type="evidence" value="ECO:0007669"/>
    <property type="project" value="TreeGrafter"/>
</dbReference>
<comment type="catalytic activity">
    <reaction evidence="9">
        <text>a 1,2-diacyl-sn-glycerol + ATP = a 1,2-diacyl-sn-glycero-3-phosphate + ADP + H(+)</text>
        <dbReference type="Rhea" id="RHEA:10272"/>
        <dbReference type="ChEBI" id="CHEBI:15378"/>
        <dbReference type="ChEBI" id="CHEBI:17815"/>
        <dbReference type="ChEBI" id="CHEBI:30616"/>
        <dbReference type="ChEBI" id="CHEBI:58608"/>
        <dbReference type="ChEBI" id="CHEBI:456216"/>
        <dbReference type="EC" id="2.7.1.107"/>
    </reaction>
</comment>
<feature type="compositionally biased region" description="Low complexity" evidence="10">
    <location>
        <begin position="225"/>
        <end position="236"/>
    </location>
</feature>
<feature type="region of interest" description="Disordered" evidence="10">
    <location>
        <begin position="216"/>
        <end position="244"/>
    </location>
</feature>
<reference evidence="14 15" key="1">
    <citation type="journal article" date="2019" name="Sci. Rep.">
        <title>Comparative genomics of chytrid fungi reveal insights into the obligate biotrophic and pathogenic lifestyle of Synchytrium endobioticum.</title>
        <authorList>
            <person name="van de Vossenberg B.T.L.H."/>
            <person name="Warris S."/>
            <person name="Nguyen H.D.T."/>
            <person name="van Gent-Pelzer M.P.E."/>
            <person name="Joly D.L."/>
            <person name="van de Geest H.C."/>
            <person name="Bonants P.J.M."/>
            <person name="Smith D.S."/>
            <person name="Levesque C.A."/>
            <person name="van der Lee T.A.J."/>
        </authorList>
    </citation>
    <scope>NUCLEOTIDE SEQUENCE [LARGE SCALE GENOMIC DNA]</scope>
    <source>
        <strain evidence="14 15">JEL517</strain>
    </source>
</reference>
<dbReference type="SMART" id="SM00109">
    <property type="entry name" value="C1"/>
    <property type="match status" value="2"/>
</dbReference>
<feature type="compositionally biased region" description="Polar residues" evidence="10">
    <location>
        <begin position="653"/>
        <end position="665"/>
    </location>
</feature>